<keyword evidence="1" id="KW-0812">Transmembrane</keyword>
<protein>
    <recommendedName>
        <fullName evidence="4">Monocarboxylate transporter 9</fullName>
    </recommendedName>
</protein>
<evidence type="ECO:0000313" key="2">
    <source>
        <dbReference type="EMBL" id="KAG8181168.1"/>
    </source>
</evidence>
<dbReference type="Gene3D" id="1.20.1250.20">
    <property type="entry name" value="MFS general substrate transporter like domains"/>
    <property type="match status" value="2"/>
</dbReference>
<evidence type="ECO:0000256" key="1">
    <source>
        <dbReference type="SAM" id="Phobius"/>
    </source>
</evidence>
<dbReference type="Pfam" id="PF07690">
    <property type="entry name" value="MFS_1"/>
    <property type="match status" value="2"/>
</dbReference>
<feature type="transmembrane region" description="Helical" evidence="1">
    <location>
        <begin position="50"/>
        <end position="71"/>
    </location>
</feature>
<accession>A0AAV6UBQ9</accession>
<dbReference type="GO" id="GO:0008028">
    <property type="term" value="F:monocarboxylic acid transmembrane transporter activity"/>
    <property type="evidence" value="ECO:0007669"/>
    <property type="project" value="TreeGrafter"/>
</dbReference>
<feature type="transmembrane region" description="Helical" evidence="1">
    <location>
        <begin position="157"/>
        <end position="176"/>
    </location>
</feature>
<name>A0AAV6UBQ9_9ARAC</name>
<dbReference type="InterPro" id="IPR050327">
    <property type="entry name" value="Proton-linked_MCT"/>
</dbReference>
<gene>
    <name evidence="2" type="ORF">JTE90_010941</name>
</gene>
<feature type="transmembrane region" description="Helical" evidence="1">
    <location>
        <begin position="419"/>
        <end position="436"/>
    </location>
</feature>
<feature type="transmembrane region" description="Helical" evidence="1">
    <location>
        <begin position="103"/>
        <end position="125"/>
    </location>
</feature>
<feature type="transmembrane region" description="Helical" evidence="1">
    <location>
        <begin position="78"/>
        <end position="97"/>
    </location>
</feature>
<keyword evidence="3" id="KW-1185">Reference proteome</keyword>
<dbReference type="InterPro" id="IPR011701">
    <property type="entry name" value="MFS"/>
</dbReference>
<evidence type="ECO:0000313" key="3">
    <source>
        <dbReference type="Proteomes" id="UP000827092"/>
    </source>
</evidence>
<keyword evidence="1" id="KW-0472">Membrane</keyword>
<evidence type="ECO:0008006" key="4">
    <source>
        <dbReference type="Google" id="ProtNLM"/>
    </source>
</evidence>
<proteinExistence type="predicted"/>
<keyword evidence="1" id="KW-1133">Transmembrane helix</keyword>
<sequence length="555" mass="62404">MKFTNAFRENIIVICSSLIYCIFVGTIRLNSQLFVVVRELFGVDREQASLPFTLLYSVRNLSGPFIGFIGNKFGLRRTIVLGCLLSSVSLAACFLVKDIIPFTILWGILLGIGFGLSTILIPKILQLYFTKYFNLVQGIFMSAGSIGTFAIPGIGEYLLLTYGTSGTFLILSGFVLHSVPLAMLLDCPETTPKIESHVEVQGKGELLELTKDITTMEEKNGSKYECRMNSEDIYSKKNYRCEYSNGGMIDISSFPNSNFDKDSTTHKDNRLNYTDSVVSQYKNAESSQNVPSKRNEHLTKHEIQNKVVSKDSNQYSMENLKFSFGKSYLNCHSKNLPQVLFNFISRNFKVYFDQAYILVCISQSFILIPVVALQTIMVDTWRDKGVTEDVTILMTFAIADLVGRLGFGFLSDLKCTSPLVIYSLTGGICGLLMIGFPWLHGFYAMVVFFAVVGALMGGMVVTPNGVIRDYIEKENLTMAFSSRTFLFGLLFLTQPSVIGYFRETLQSYDGLFYFMGSLCIFGIVIALFVPMAARCRDKRRNKKKKTVQRFVQNVR</sequence>
<feature type="transmembrane region" description="Helical" evidence="1">
    <location>
        <begin position="12"/>
        <end position="30"/>
    </location>
</feature>
<feature type="transmembrane region" description="Helical" evidence="1">
    <location>
        <begin position="390"/>
        <end position="407"/>
    </location>
</feature>
<dbReference type="AlphaFoldDB" id="A0AAV6UBQ9"/>
<reference evidence="2 3" key="1">
    <citation type="journal article" date="2022" name="Nat. Ecol. Evol.">
        <title>A masculinizing supergene underlies an exaggerated male reproductive morph in a spider.</title>
        <authorList>
            <person name="Hendrickx F."/>
            <person name="De Corte Z."/>
            <person name="Sonet G."/>
            <person name="Van Belleghem S.M."/>
            <person name="Kostlbacher S."/>
            <person name="Vangestel C."/>
        </authorList>
    </citation>
    <scope>NUCLEOTIDE SEQUENCE [LARGE SCALE GENOMIC DNA]</scope>
    <source>
        <strain evidence="2">W744_W776</strain>
    </source>
</reference>
<dbReference type="EMBL" id="JAFNEN010000529">
    <property type="protein sequence ID" value="KAG8181168.1"/>
    <property type="molecule type" value="Genomic_DNA"/>
</dbReference>
<comment type="caution">
    <text evidence="2">The sequence shown here is derived from an EMBL/GenBank/DDBJ whole genome shotgun (WGS) entry which is preliminary data.</text>
</comment>
<feature type="transmembrane region" description="Helical" evidence="1">
    <location>
        <begin position="355"/>
        <end position="378"/>
    </location>
</feature>
<dbReference type="Proteomes" id="UP000827092">
    <property type="component" value="Unassembled WGS sequence"/>
</dbReference>
<feature type="transmembrane region" description="Helical" evidence="1">
    <location>
        <begin position="513"/>
        <end position="533"/>
    </location>
</feature>
<organism evidence="2 3">
    <name type="scientific">Oedothorax gibbosus</name>
    <dbReference type="NCBI Taxonomy" id="931172"/>
    <lineage>
        <taxon>Eukaryota</taxon>
        <taxon>Metazoa</taxon>
        <taxon>Ecdysozoa</taxon>
        <taxon>Arthropoda</taxon>
        <taxon>Chelicerata</taxon>
        <taxon>Arachnida</taxon>
        <taxon>Araneae</taxon>
        <taxon>Araneomorphae</taxon>
        <taxon>Entelegynae</taxon>
        <taxon>Araneoidea</taxon>
        <taxon>Linyphiidae</taxon>
        <taxon>Erigoninae</taxon>
        <taxon>Oedothorax</taxon>
    </lineage>
</organism>
<dbReference type="SUPFAM" id="SSF103473">
    <property type="entry name" value="MFS general substrate transporter"/>
    <property type="match status" value="1"/>
</dbReference>
<feature type="transmembrane region" description="Helical" evidence="1">
    <location>
        <begin position="484"/>
        <end position="501"/>
    </location>
</feature>
<dbReference type="PANTHER" id="PTHR11360">
    <property type="entry name" value="MONOCARBOXYLATE TRANSPORTER"/>
    <property type="match status" value="1"/>
</dbReference>
<dbReference type="PANTHER" id="PTHR11360:SF303">
    <property type="entry name" value="MAJOR FACILITATOR SUPERFAMILY (MFS) PROFILE DOMAIN-CONTAINING PROTEIN"/>
    <property type="match status" value="1"/>
</dbReference>
<feature type="transmembrane region" description="Helical" evidence="1">
    <location>
        <begin position="132"/>
        <end position="151"/>
    </location>
</feature>
<feature type="transmembrane region" description="Helical" evidence="1">
    <location>
        <begin position="442"/>
        <end position="463"/>
    </location>
</feature>
<dbReference type="InterPro" id="IPR036259">
    <property type="entry name" value="MFS_trans_sf"/>
</dbReference>